<keyword evidence="2" id="KW-0812">Transmembrane</keyword>
<proteinExistence type="predicted"/>
<comment type="caution">
    <text evidence="3">The sequence shown here is derived from an EMBL/GenBank/DDBJ whole genome shotgun (WGS) entry which is preliminary data.</text>
</comment>
<dbReference type="PANTHER" id="PTHR15907">
    <property type="entry name" value="DUF614 FAMILY PROTEIN-RELATED"/>
    <property type="match status" value="1"/>
</dbReference>
<protein>
    <submittedName>
        <fullName evidence="3">Uncharacterized protein</fullName>
    </submittedName>
</protein>
<gene>
    <name evidence="3" type="ORF">B5M09_002487</name>
</gene>
<dbReference type="AlphaFoldDB" id="A0A3R7Y7E4"/>
<organism evidence="3 4">
    <name type="scientific">Aphanomyces astaci</name>
    <name type="common">Crayfish plague agent</name>
    <dbReference type="NCBI Taxonomy" id="112090"/>
    <lineage>
        <taxon>Eukaryota</taxon>
        <taxon>Sar</taxon>
        <taxon>Stramenopiles</taxon>
        <taxon>Oomycota</taxon>
        <taxon>Saprolegniomycetes</taxon>
        <taxon>Saprolegniales</taxon>
        <taxon>Verrucalvaceae</taxon>
        <taxon>Aphanomyces</taxon>
    </lineage>
</organism>
<feature type="region of interest" description="Disordered" evidence="1">
    <location>
        <begin position="200"/>
        <end position="232"/>
    </location>
</feature>
<feature type="transmembrane region" description="Helical" evidence="2">
    <location>
        <begin position="33"/>
        <end position="49"/>
    </location>
</feature>
<dbReference type="VEuPathDB" id="FungiDB:H257_16747"/>
<name>A0A3R7Y7E4_APHAT</name>
<evidence type="ECO:0000313" key="4">
    <source>
        <dbReference type="Proteomes" id="UP000284702"/>
    </source>
</evidence>
<accession>A0A3R7Y7E4</accession>
<feature type="transmembrane region" description="Helical" evidence="2">
    <location>
        <begin position="6"/>
        <end position="26"/>
    </location>
</feature>
<sequence length="232" mass="24692">MGVGRFVPVLLSFGGLYITLLICLAASTAGGRGVALITGIGMWFYLYRLRATIRLAFQIPGSQPYAAASDGSQIMRGQWKSGLFHCCDHPVPNGLMCCCCPCVLLAQVVGRLGLFDYVLTLLVLFLLSCTGFGGLVVAAFVVYLRAHVRRWFGVPGSVLEDICVGCCCCGCAIAQMATHVDAYTPGKCSLESKDALPGYQTQFQHQSPPPPQAASTSYDAPSSAATYSAERV</sequence>
<keyword evidence="4" id="KW-1185">Reference proteome</keyword>
<keyword evidence="2" id="KW-1133">Transmembrane helix</keyword>
<dbReference type="EMBL" id="MZMZ02003080">
    <property type="protein sequence ID" value="RQM22851.1"/>
    <property type="molecule type" value="Genomic_DNA"/>
</dbReference>
<dbReference type="NCBIfam" id="TIGR01571">
    <property type="entry name" value="A_thal_Cys_rich"/>
    <property type="match status" value="1"/>
</dbReference>
<dbReference type="VEuPathDB" id="FungiDB:H257_16745"/>
<dbReference type="Proteomes" id="UP000284702">
    <property type="component" value="Unassembled WGS sequence"/>
</dbReference>
<evidence type="ECO:0000256" key="1">
    <source>
        <dbReference type="SAM" id="MobiDB-lite"/>
    </source>
</evidence>
<reference evidence="3" key="1">
    <citation type="submission" date="2018-07" db="EMBL/GenBank/DDBJ databases">
        <title>Annotation of Aphanomyces astaci genome assembly.</title>
        <authorList>
            <person name="Studholme D.J."/>
        </authorList>
    </citation>
    <scope>NUCLEOTIDE SEQUENCE [LARGE SCALE GENOMIC DNA]</scope>
    <source>
        <strain evidence="3">Pc</strain>
    </source>
</reference>
<keyword evidence="2" id="KW-0472">Membrane</keyword>
<evidence type="ECO:0000256" key="2">
    <source>
        <dbReference type="SAM" id="Phobius"/>
    </source>
</evidence>
<dbReference type="InterPro" id="IPR006461">
    <property type="entry name" value="PLAC_motif_containing"/>
</dbReference>
<feature type="transmembrane region" description="Helical" evidence="2">
    <location>
        <begin position="117"/>
        <end position="144"/>
    </location>
</feature>
<dbReference type="Pfam" id="PF04749">
    <property type="entry name" value="PLAC8"/>
    <property type="match status" value="1"/>
</dbReference>
<feature type="compositionally biased region" description="Polar residues" evidence="1">
    <location>
        <begin position="213"/>
        <end position="226"/>
    </location>
</feature>
<evidence type="ECO:0000313" key="3">
    <source>
        <dbReference type="EMBL" id="RQM22851.1"/>
    </source>
</evidence>